<feature type="domain" description="Core-binding (CB)" evidence="4">
    <location>
        <begin position="1"/>
        <end position="57"/>
    </location>
</feature>
<dbReference type="InterPro" id="IPR004107">
    <property type="entry name" value="Integrase_SAM-like_N"/>
</dbReference>
<evidence type="ECO:0000313" key="5">
    <source>
        <dbReference type="EMBL" id="MCW3161715.1"/>
    </source>
</evidence>
<evidence type="ECO:0000256" key="1">
    <source>
        <dbReference type="ARBA" id="ARBA00022908"/>
    </source>
</evidence>
<evidence type="ECO:0000256" key="3">
    <source>
        <dbReference type="PROSITE-ProRule" id="PRU01248"/>
    </source>
</evidence>
<keyword evidence="6" id="KW-1185">Reference proteome</keyword>
<evidence type="ECO:0000256" key="2">
    <source>
        <dbReference type="ARBA" id="ARBA00023125"/>
    </source>
</evidence>
<name>A0ABT3HPJ9_9FLAO</name>
<accession>A0ABT3HPJ9</accession>
<dbReference type="InterPro" id="IPR010998">
    <property type="entry name" value="Integrase_recombinase_N"/>
</dbReference>
<dbReference type="InterPro" id="IPR044068">
    <property type="entry name" value="CB"/>
</dbReference>
<dbReference type="Pfam" id="PF13495">
    <property type="entry name" value="Phage_int_SAM_4"/>
    <property type="match status" value="1"/>
</dbReference>
<protein>
    <submittedName>
        <fullName evidence="5">Phage integrase N-terminal SAM-like domain-containing protein</fullName>
    </submittedName>
</protein>
<dbReference type="Gene3D" id="1.10.150.130">
    <property type="match status" value="1"/>
</dbReference>
<dbReference type="Proteomes" id="UP001163719">
    <property type="component" value="Unassembled WGS sequence"/>
</dbReference>
<dbReference type="PROSITE" id="PS51900">
    <property type="entry name" value="CB"/>
    <property type="match status" value="1"/>
</dbReference>
<comment type="caution">
    <text evidence="5">The sequence shown here is derived from an EMBL/GenBank/DDBJ whole genome shotgun (WGS) entry which is preliminary data.</text>
</comment>
<keyword evidence="2 3" id="KW-0238">DNA-binding</keyword>
<evidence type="ECO:0000313" key="6">
    <source>
        <dbReference type="Proteomes" id="UP001163719"/>
    </source>
</evidence>
<evidence type="ECO:0000259" key="4">
    <source>
        <dbReference type="PROSITE" id="PS51900"/>
    </source>
</evidence>
<dbReference type="EMBL" id="JAPDHV010000004">
    <property type="protein sequence ID" value="MCW3161715.1"/>
    <property type="molecule type" value="Genomic_DNA"/>
</dbReference>
<reference evidence="5" key="1">
    <citation type="submission" date="2022-10" db="EMBL/GenBank/DDBJ databases">
        <title>Chryseobacterium babae sp. nov. isolated from the gut of the beetle Oryctes rhinoceros, and Chryseobacterium kimseyorum sp. nov., isolated from a stick insect rearing cage.</title>
        <authorList>
            <person name="Shelomi M."/>
            <person name="Han C.-J."/>
            <person name="Chen W.-M."/>
            <person name="Chen H.-K."/>
            <person name="Liaw S.-J."/>
            <person name="Muhle E."/>
            <person name="Clermont D."/>
        </authorList>
    </citation>
    <scope>NUCLEOTIDE SEQUENCE</scope>
    <source>
        <strain evidence="5">WLa1L2M3</strain>
    </source>
</reference>
<sequence length="57" mass="7097">MDNKYLEKFIDILLLQRYSDKSIRTYKFHISFFLKVSVKYSPEEITQKQLEDFIFWL</sequence>
<proteinExistence type="predicted"/>
<keyword evidence="1" id="KW-0229">DNA integration</keyword>
<organism evidence="5 6">
    <name type="scientific">Chryseobacterium oryctis</name>
    <dbReference type="NCBI Taxonomy" id="2952618"/>
    <lineage>
        <taxon>Bacteria</taxon>
        <taxon>Pseudomonadati</taxon>
        <taxon>Bacteroidota</taxon>
        <taxon>Flavobacteriia</taxon>
        <taxon>Flavobacteriales</taxon>
        <taxon>Weeksellaceae</taxon>
        <taxon>Chryseobacterium group</taxon>
        <taxon>Chryseobacterium</taxon>
    </lineage>
</organism>
<dbReference type="RefSeq" id="WP_264743658.1">
    <property type="nucleotide sequence ID" value="NZ_JAPDHV010000004.1"/>
</dbReference>
<gene>
    <name evidence="5" type="ORF">OH806_10620</name>
</gene>